<evidence type="ECO:0000256" key="3">
    <source>
        <dbReference type="ARBA" id="ARBA00012855"/>
    </source>
</evidence>
<evidence type="ECO:0000256" key="10">
    <source>
        <dbReference type="ARBA" id="ARBA00049975"/>
    </source>
</evidence>
<dbReference type="PANTHER" id="PTHR11645:SF0">
    <property type="entry name" value="PYRROLINE-5-CARBOXYLATE REDUCTASE 3"/>
    <property type="match status" value="1"/>
</dbReference>
<dbReference type="GO" id="GO:0004735">
    <property type="term" value="F:pyrroline-5-carboxylate reductase activity"/>
    <property type="evidence" value="ECO:0007669"/>
    <property type="project" value="UniProtKB-EC"/>
</dbReference>
<evidence type="ECO:0000256" key="5">
    <source>
        <dbReference type="ARBA" id="ARBA00022857"/>
    </source>
</evidence>
<keyword evidence="5 11" id="KW-0521">NADP</keyword>
<comment type="pathway">
    <text evidence="1">Amino-acid biosynthesis; L-proline biosynthesis; L-proline from L-glutamate 5-semialdehyde: step 1/1.</text>
</comment>
<dbReference type="SUPFAM" id="SSF48179">
    <property type="entry name" value="6-phosphogluconate dehydrogenase C-terminal domain-like"/>
    <property type="match status" value="1"/>
</dbReference>
<evidence type="ECO:0000256" key="1">
    <source>
        <dbReference type="ARBA" id="ARBA00005205"/>
    </source>
</evidence>
<feature type="binding site" evidence="11">
    <location>
        <begin position="17"/>
        <end position="22"/>
    </location>
    <ligand>
        <name>NADP(+)</name>
        <dbReference type="ChEBI" id="CHEBI:58349"/>
    </ligand>
</feature>
<feature type="domain" description="Pyrroline-5-carboxylate reductase catalytic N-terminal" evidence="12">
    <location>
        <begin position="13"/>
        <end position="95"/>
    </location>
</feature>
<dbReference type="HAMAP" id="MF_01925">
    <property type="entry name" value="P5C_reductase"/>
    <property type="match status" value="1"/>
</dbReference>
<dbReference type="InterPro" id="IPR000304">
    <property type="entry name" value="Pyrroline-COOH_reductase"/>
</dbReference>
<dbReference type="InterPro" id="IPR029036">
    <property type="entry name" value="P5CR_dimer"/>
</dbReference>
<evidence type="ECO:0000256" key="6">
    <source>
        <dbReference type="ARBA" id="ARBA00023002"/>
    </source>
</evidence>
<evidence type="ECO:0000256" key="9">
    <source>
        <dbReference type="ARBA" id="ARBA00042532"/>
    </source>
</evidence>
<evidence type="ECO:0000256" key="2">
    <source>
        <dbReference type="ARBA" id="ARBA00005525"/>
    </source>
</evidence>
<comment type="similarity">
    <text evidence="2">Belongs to the pyrroline-5-carboxylate reductase family.</text>
</comment>
<keyword evidence="4" id="KW-0641">Proline biosynthesis</keyword>
<name>A0AA35X3D4_GEOBA</name>
<comment type="caution">
    <text evidence="14">The sequence shown here is derived from an EMBL/GenBank/DDBJ whole genome shotgun (WGS) entry which is preliminary data.</text>
</comment>
<sequence>MLAADKTRGVTYKIGFIGCGNMARSLAEGMLLSGQVVTGHIIASATRESSENLKKMKALGVTTTAHNRDVILNSDVIVLATKPQQILDITTEIQASISDSQSQTHLQPYTASAKNWRPLIVSVAASITISDLEEKISMSKGGSPVASPLPVIRSMPTVASSVGAGITAYCSGNSCNEVDVKPFVKLFSLCGPVVEVPEKYLDAITSVSGCGIAFAAVGLEGMADGAVLSGLPRQIAQKFAAHAMMSAAKLVLHKGLNPADIKDSVCGPGGATMYGIQKMEAKGTRGAFIDAVMASTVITSRVLKPKL</sequence>
<keyword evidence="15" id="KW-1185">Reference proteome</keyword>
<proteinExistence type="inferred from homology"/>
<feature type="binding site" evidence="11">
    <location>
        <begin position="80"/>
        <end position="83"/>
    </location>
    <ligand>
        <name>NADP(+)</name>
        <dbReference type="ChEBI" id="CHEBI:58349"/>
    </ligand>
</feature>
<dbReference type="EC" id="1.5.1.2" evidence="3"/>
<evidence type="ECO:0000313" key="15">
    <source>
        <dbReference type="Proteomes" id="UP001174909"/>
    </source>
</evidence>
<dbReference type="InterPro" id="IPR036291">
    <property type="entry name" value="NAD(P)-bd_dom_sf"/>
</dbReference>
<evidence type="ECO:0000259" key="12">
    <source>
        <dbReference type="Pfam" id="PF03807"/>
    </source>
</evidence>
<dbReference type="Pfam" id="PF14748">
    <property type="entry name" value="P5CR_dimer"/>
    <property type="match status" value="1"/>
</dbReference>
<dbReference type="Proteomes" id="UP001174909">
    <property type="component" value="Unassembled WGS sequence"/>
</dbReference>
<dbReference type="Gene3D" id="1.10.3730.10">
    <property type="entry name" value="ProC C-terminal domain-like"/>
    <property type="match status" value="1"/>
</dbReference>
<comment type="subunit">
    <text evidence="7">Homodecamer; composed of 5 homodimers.</text>
</comment>
<accession>A0AA35X3D4</accession>
<gene>
    <name evidence="14" type="ORF">GBAR_LOCUS20365</name>
</gene>
<dbReference type="FunFam" id="1.10.3730.10:FF:000001">
    <property type="entry name" value="Pyrroline-5-carboxylate reductase"/>
    <property type="match status" value="1"/>
</dbReference>
<comment type="function">
    <text evidence="10">Oxidoreductase that catalyzes the last step in proline biosynthesis, which corresponds to the reduction of pyrroline-5-carboxylate (P5C) to L-proline using NAD(P)H. Proline is synthesized from either glutamate or ornithine; both are converted to P5C, and then to proline via pyrroline-5-carboxylate reductases (PYCRs). PYCR3 is exclusively linked to the biosynthesis of proline from ornithine.</text>
</comment>
<dbReference type="NCBIfam" id="TIGR00112">
    <property type="entry name" value="proC"/>
    <property type="match status" value="1"/>
</dbReference>
<dbReference type="Gene3D" id="3.40.50.720">
    <property type="entry name" value="NAD(P)-binding Rossmann-like Domain"/>
    <property type="match status" value="1"/>
</dbReference>
<reference evidence="14" key="1">
    <citation type="submission" date="2023-03" db="EMBL/GenBank/DDBJ databases">
        <authorList>
            <person name="Steffen K."/>
            <person name="Cardenas P."/>
        </authorList>
    </citation>
    <scope>NUCLEOTIDE SEQUENCE</scope>
</reference>
<evidence type="ECO:0000256" key="7">
    <source>
        <dbReference type="ARBA" id="ARBA00038523"/>
    </source>
</evidence>
<feature type="binding site" evidence="11">
    <location>
        <position position="67"/>
    </location>
    <ligand>
        <name>NADPH</name>
        <dbReference type="ChEBI" id="CHEBI:57783"/>
    </ligand>
</feature>
<evidence type="ECO:0000256" key="8">
    <source>
        <dbReference type="ARBA" id="ARBA00039786"/>
    </source>
</evidence>
<dbReference type="AlphaFoldDB" id="A0AA35X3D4"/>
<keyword evidence="4" id="KW-0028">Amino-acid biosynthesis</keyword>
<dbReference type="PIRSF" id="PIRSF000193">
    <property type="entry name" value="Pyrrol-5-carb_rd"/>
    <property type="match status" value="1"/>
</dbReference>
<organism evidence="14 15">
    <name type="scientific">Geodia barretti</name>
    <name type="common">Barrett's horny sponge</name>
    <dbReference type="NCBI Taxonomy" id="519541"/>
    <lineage>
        <taxon>Eukaryota</taxon>
        <taxon>Metazoa</taxon>
        <taxon>Porifera</taxon>
        <taxon>Demospongiae</taxon>
        <taxon>Heteroscleromorpha</taxon>
        <taxon>Tetractinellida</taxon>
        <taxon>Astrophorina</taxon>
        <taxon>Geodiidae</taxon>
        <taxon>Geodia</taxon>
    </lineage>
</organism>
<dbReference type="InterPro" id="IPR008927">
    <property type="entry name" value="6-PGluconate_DH-like_C_sf"/>
</dbReference>
<evidence type="ECO:0000256" key="4">
    <source>
        <dbReference type="ARBA" id="ARBA00022650"/>
    </source>
</evidence>
<dbReference type="InterPro" id="IPR028939">
    <property type="entry name" value="P5C_Rdtase_cat_N"/>
</dbReference>
<protein>
    <recommendedName>
        <fullName evidence="8">Pyrroline-5-carboxylate reductase 3</fullName>
        <ecNumber evidence="3">1.5.1.2</ecNumber>
    </recommendedName>
    <alternativeName>
        <fullName evidence="9">Pyrroline-5-carboxylate reductase-like protein</fullName>
    </alternativeName>
</protein>
<dbReference type="PANTHER" id="PTHR11645">
    <property type="entry name" value="PYRROLINE-5-CARBOXYLATE REDUCTASE"/>
    <property type="match status" value="1"/>
</dbReference>
<dbReference type="GO" id="GO:0055129">
    <property type="term" value="P:L-proline biosynthetic process"/>
    <property type="evidence" value="ECO:0007669"/>
    <property type="project" value="TreeGrafter"/>
</dbReference>
<evidence type="ECO:0000313" key="14">
    <source>
        <dbReference type="EMBL" id="CAI8036342.1"/>
    </source>
</evidence>
<dbReference type="EMBL" id="CASHTH010002861">
    <property type="protein sequence ID" value="CAI8036342.1"/>
    <property type="molecule type" value="Genomic_DNA"/>
</dbReference>
<feature type="domain" description="Pyrroline-5-carboxylate reductase dimerisation" evidence="13">
    <location>
        <begin position="198"/>
        <end position="296"/>
    </location>
</feature>
<dbReference type="SUPFAM" id="SSF51735">
    <property type="entry name" value="NAD(P)-binding Rossmann-fold domains"/>
    <property type="match status" value="1"/>
</dbReference>
<evidence type="ECO:0000256" key="11">
    <source>
        <dbReference type="PIRSR" id="PIRSR000193-1"/>
    </source>
</evidence>
<evidence type="ECO:0000259" key="13">
    <source>
        <dbReference type="Pfam" id="PF14748"/>
    </source>
</evidence>
<keyword evidence="6" id="KW-0560">Oxidoreductase</keyword>
<dbReference type="Pfam" id="PF03807">
    <property type="entry name" value="F420_oxidored"/>
    <property type="match status" value="1"/>
</dbReference>